<organism evidence="2 3">
    <name type="scientific">Cannabis sativa</name>
    <name type="common">Hemp</name>
    <name type="synonym">Marijuana</name>
    <dbReference type="NCBI Taxonomy" id="3483"/>
    <lineage>
        <taxon>Eukaryota</taxon>
        <taxon>Viridiplantae</taxon>
        <taxon>Streptophyta</taxon>
        <taxon>Embryophyta</taxon>
        <taxon>Tracheophyta</taxon>
        <taxon>Spermatophyta</taxon>
        <taxon>Magnoliopsida</taxon>
        <taxon>eudicotyledons</taxon>
        <taxon>Gunneridae</taxon>
        <taxon>Pentapetalae</taxon>
        <taxon>rosids</taxon>
        <taxon>fabids</taxon>
        <taxon>Rosales</taxon>
        <taxon>Cannabaceae</taxon>
        <taxon>Cannabis</taxon>
    </lineage>
</organism>
<reference evidence="2" key="2">
    <citation type="submission" date="2021-03" db="UniProtKB">
        <authorList>
            <consortium name="EnsemblPlants"/>
        </authorList>
    </citation>
    <scope>IDENTIFICATION</scope>
</reference>
<evidence type="ECO:0000313" key="3">
    <source>
        <dbReference type="Proteomes" id="UP000596661"/>
    </source>
</evidence>
<sequence length="124" mass="13949">MVELNWMNPELEREALVARAAQGGTPQTQPDPSVRRPQGRPRVSRTRRHKNNQGNTPNTREEQPGNEIPQHDKRNAGNQPGTGRPPRHPQSPTLNDRENAHTYLSKGPCVKSLPKEEADARRVT</sequence>
<proteinExistence type="predicted"/>
<name>A0A803NH58_CANSA</name>
<feature type="compositionally biased region" description="Basic and acidic residues" evidence="1">
    <location>
        <begin position="113"/>
        <end position="124"/>
    </location>
</feature>
<feature type="region of interest" description="Disordered" evidence="1">
    <location>
        <begin position="17"/>
        <end position="124"/>
    </location>
</feature>
<reference evidence="2" key="1">
    <citation type="submission" date="2018-11" db="EMBL/GenBank/DDBJ databases">
        <authorList>
            <person name="Grassa J C."/>
        </authorList>
    </citation>
    <scope>NUCLEOTIDE SEQUENCE [LARGE SCALE GENOMIC DNA]</scope>
</reference>
<protein>
    <submittedName>
        <fullName evidence="2">Uncharacterized protein</fullName>
    </submittedName>
</protein>
<dbReference type="EnsemblPlants" id="evm.model.01.1459">
    <property type="protein sequence ID" value="cds.evm.model.01.1459"/>
    <property type="gene ID" value="evm.TU.01.1459"/>
</dbReference>
<evidence type="ECO:0000256" key="1">
    <source>
        <dbReference type="SAM" id="MobiDB-lite"/>
    </source>
</evidence>
<feature type="compositionally biased region" description="Basic residues" evidence="1">
    <location>
        <begin position="37"/>
        <end position="51"/>
    </location>
</feature>
<keyword evidence="3" id="KW-1185">Reference proteome</keyword>
<dbReference type="Proteomes" id="UP000596661">
    <property type="component" value="Chromosome 1"/>
</dbReference>
<feature type="compositionally biased region" description="Basic and acidic residues" evidence="1">
    <location>
        <begin position="59"/>
        <end position="75"/>
    </location>
</feature>
<evidence type="ECO:0000313" key="2">
    <source>
        <dbReference type="EnsemblPlants" id="cds.evm.model.01.1459"/>
    </source>
</evidence>
<dbReference type="AlphaFoldDB" id="A0A803NH58"/>
<dbReference type="Gramene" id="evm.model.01.1459">
    <property type="protein sequence ID" value="cds.evm.model.01.1459"/>
    <property type="gene ID" value="evm.TU.01.1459"/>
</dbReference>
<accession>A0A803NH58</accession>
<dbReference type="EMBL" id="UZAU01000032">
    <property type="status" value="NOT_ANNOTATED_CDS"/>
    <property type="molecule type" value="Genomic_DNA"/>
</dbReference>